<dbReference type="SUPFAM" id="SSF52540">
    <property type="entry name" value="P-loop containing nucleoside triphosphate hydrolases"/>
    <property type="match status" value="1"/>
</dbReference>
<gene>
    <name evidence="1" type="ORF">UFOPK2827_00255</name>
</gene>
<sequence length="202" mass="22021">MPSPNSEPVNSPSKRIHVYGHVSASPAAIASAFHGTVSATAEADSDLAIFAINPGAGIDAQTISLWQELDDFQIPRLVLVNGLEGQELDFDDAAMLASRVFDQVITPYLVLHGDDGEPTALIRLQDLEIIDYSTNPPTTRHCDPEHEELVREFREEYFEQTSEMDEGAFAAGIIFPAIPINLNKGIGVDVVMRYINLLPSSS</sequence>
<dbReference type="AlphaFoldDB" id="A0A6J6TF95"/>
<organism evidence="1">
    <name type="scientific">freshwater metagenome</name>
    <dbReference type="NCBI Taxonomy" id="449393"/>
    <lineage>
        <taxon>unclassified sequences</taxon>
        <taxon>metagenomes</taxon>
        <taxon>ecological metagenomes</taxon>
    </lineage>
</organism>
<dbReference type="Gene3D" id="3.40.50.300">
    <property type="entry name" value="P-loop containing nucleotide triphosphate hydrolases"/>
    <property type="match status" value="1"/>
</dbReference>
<evidence type="ECO:0000313" key="1">
    <source>
        <dbReference type="EMBL" id="CAB4745387.1"/>
    </source>
</evidence>
<dbReference type="EMBL" id="CAEZZE010000026">
    <property type="protein sequence ID" value="CAB4745387.1"/>
    <property type="molecule type" value="Genomic_DNA"/>
</dbReference>
<proteinExistence type="predicted"/>
<accession>A0A6J6TF95</accession>
<dbReference type="InterPro" id="IPR027417">
    <property type="entry name" value="P-loop_NTPase"/>
</dbReference>
<protein>
    <submittedName>
        <fullName evidence="1">Unannotated protein</fullName>
    </submittedName>
</protein>
<name>A0A6J6TF95_9ZZZZ</name>
<reference evidence="1" key="1">
    <citation type="submission" date="2020-05" db="EMBL/GenBank/DDBJ databases">
        <authorList>
            <person name="Chiriac C."/>
            <person name="Salcher M."/>
            <person name="Ghai R."/>
            <person name="Kavagutti S V."/>
        </authorList>
    </citation>
    <scope>NUCLEOTIDE SEQUENCE</scope>
</reference>